<reference evidence="3 4" key="1">
    <citation type="submission" date="2015-09" db="EMBL/GenBank/DDBJ databases">
        <authorList>
            <consortium name="Pathogen Informatics"/>
        </authorList>
    </citation>
    <scope>NUCLEOTIDE SEQUENCE [LARGE SCALE GENOMIC DNA]</scope>
    <source>
        <strain evidence="3 4">2789STDY5834841</strain>
    </source>
</reference>
<feature type="transmembrane region" description="Helical" evidence="1">
    <location>
        <begin position="7"/>
        <end position="24"/>
    </location>
</feature>
<accession>A0A173ZHD9</accession>
<evidence type="ECO:0000313" key="3">
    <source>
        <dbReference type="EMBL" id="CUN75193.1"/>
    </source>
</evidence>
<feature type="domain" description="DUF4340" evidence="2">
    <location>
        <begin position="75"/>
        <end position="194"/>
    </location>
</feature>
<evidence type="ECO:0000313" key="4">
    <source>
        <dbReference type="Proteomes" id="UP000095787"/>
    </source>
</evidence>
<evidence type="ECO:0000256" key="1">
    <source>
        <dbReference type="SAM" id="Phobius"/>
    </source>
</evidence>
<dbReference type="Pfam" id="PF14238">
    <property type="entry name" value="DUF4340"/>
    <property type="match status" value="2"/>
</dbReference>
<name>A0A173ZHD9_9FIRM</name>
<keyword evidence="1" id="KW-0812">Transmembrane</keyword>
<keyword evidence="1" id="KW-1133">Transmembrane helix</keyword>
<dbReference type="AlphaFoldDB" id="A0A173ZHD9"/>
<dbReference type="RefSeq" id="WP_004845930.1">
    <property type="nucleotide sequence ID" value="NZ_AP028249.1"/>
</dbReference>
<keyword evidence="1" id="KW-0472">Membrane</keyword>
<dbReference type="EMBL" id="CYZO01000007">
    <property type="protein sequence ID" value="CUN75193.1"/>
    <property type="molecule type" value="Genomic_DNA"/>
</dbReference>
<evidence type="ECO:0000259" key="2">
    <source>
        <dbReference type="Pfam" id="PF14238"/>
    </source>
</evidence>
<organism evidence="3 4">
    <name type="scientific">[Ruminococcus] torques</name>
    <dbReference type="NCBI Taxonomy" id="33039"/>
    <lineage>
        <taxon>Bacteria</taxon>
        <taxon>Bacillati</taxon>
        <taxon>Bacillota</taxon>
        <taxon>Clostridia</taxon>
        <taxon>Lachnospirales</taxon>
        <taxon>Lachnospiraceae</taxon>
        <taxon>Mediterraneibacter</taxon>
    </lineage>
</organism>
<dbReference type="Proteomes" id="UP000095787">
    <property type="component" value="Unassembled WGS sequence"/>
</dbReference>
<sequence>MTQKRKIGLLIIVFVALICIYMWVRAWNQSEQAQANTMIRITDTEGDKIKKIALNIENGELNFEKENGVWYDALDHDIPINQSIMNEIADTVGSISANRKLKNADEAKDYGLDVPIYTIEYTDDNDDVISVYFGNNTGDNIYATLEGEKSIYTVSSQVIEDLNYTEEDLIQLDDYPSIGSGNLEKAVITQNKNSVVYDSADETQTEQIIAIAGGLGAVQLSTTADYCAEEKELSEYGLDEDLRAAVEVTYQEDEKEKKLTLYIGNRVGDDRYVMLNDSKIVYLVSDAICGNILNEEE</sequence>
<protein>
    <recommendedName>
        <fullName evidence="2">DUF4340 domain-containing protein</fullName>
    </recommendedName>
</protein>
<feature type="domain" description="DUF4340" evidence="2">
    <location>
        <begin position="206"/>
        <end position="287"/>
    </location>
</feature>
<gene>
    <name evidence="3" type="ORF">ERS852456_00734</name>
</gene>
<dbReference type="InterPro" id="IPR025641">
    <property type="entry name" value="DUF4340"/>
</dbReference>
<proteinExistence type="predicted"/>